<proteinExistence type="inferred from homology"/>
<dbReference type="InterPro" id="IPR003439">
    <property type="entry name" value="ABC_transporter-like_ATP-bd"/>
</dbReference>
<dbReference type="SMART" id="SM00382">
    <property type="entry name" value="AAA"/>
    <property type="match status" value="1"/>
</dbReference>
<keyword evidence="8" id="KW-0029">Amino-acid transport</keyword>
<feature type="transmembrane region" description="Helical" evidence="11">
    <location>
        <begin position="125"/>
        <end position="143"/>
    </location>
</feature>
<dbReference type="Pfam" id="PF02653">
    <property type="entry name" value="BPD_transp_2"/>
    <property type="match status" value="1"/>
</dbReference>
<dbReference type="PANTHER" id="PTHR43820:SF3">
    <property type="entry name" value="BRANCHED-CHAIN AMINO ACID TRANSPORT SYSTEM,ATP-BINDING PROTEIN"/>
    <property type="match status" value="1"/>
</dbReference>
<comment type="similarity">
    <text evidence="2">Belongs to the ABC transporter superfamily.</text>
</comment>
<dbReference type="Pfam" id="PF00005">
    <property type="entry name" value="ABC_tran"/>
    <property type="match status" value="1"/>
</dbReference>
<dbReference type="InterPro" id="IPR027417">
    <property type="entry name" value="P-loop_NTPase"/>
</dbReference>
<accession>A0ABR5SEG8</accession>
<dbReference type="CDD" id="cd03219">
    <property type="entry name" value="ABC_Mj1267_LivG_branched"/>
    <property type="match status" value="1"/>
</dbReference>
<keyword evidence="6" id="KW-0547">Nucleotide-binding</keyword>
<evidence type="ECO:0000256" key="2">
    <source>
        <dbReference type="ARBA" id="ARBA00005417"/>
    </source>
</evidence>
<dbReference type="PROSITE" id="PS50893">
    <property type="entry name" value="ABC_TRANSPORTER_2"/>
    <property type="match status" value="1"/>
</dbReference>
<evidence type="ECO:0000256" key="1">
    <source>
        <dbReference type="ARBA" id="ARBA00004651"/>
    </source>
</evidence>
<keyword evidence="5 11" id="KW-0812">Transmembrane</keyword>
<dbReference type="EC" id="3.6.3.-" evidence="13"/>
<keyword evidence="10 11" id="KW-0472">Membrane</keyword>
<feature type="transmembrane region" description="Helical" evidence="11">
    <location>
        <begin position="286"/>
        <end position="308"/>
    </location>
</feature>
<dbReference type="Proteomes" id="UP000060487">
    <property type="component" value="Unassembled WGS sequence"/>
</dbReference>
<feature type="transmembrane region" description="Helical" evidence="11">
    <location>
        <begin position="41"/>
        <end position="59"/>
    </location>
</feature>
<keyword evidence="14" id="KW-1185">Reference proteome</keyword>
<evidence type="ECO:0000256" key="8">
    <source>
        <dbReference type="ARBA" id="ARBA00022970"/>
    </source>
</evidence>
<dbReference type="SUPFAM" id="SSF52540">
    <property type="entry name" value="P-loop containing nucleoside triphosphate hydrolases"/>
    <property type="match status" value="1"/>
</dbReference>
<dbReference type="GO" id="GO:0016787">
    <property type="term" value="F:hydrolase activity"/>
    <property type="evidence" value="ECO:0007669"/>
    <property type="project" value="UniProtKB-KW"/>
</dbReference>
<dbReference type="InterPro" id="IPR052156">
    <property type="entry name" value="BCAA_Transport_ATP-bd_LivF"/>
</dbReference>
<feature type="transmembrane region" description="Helical" evidence="11">
    <location>
        <begin position="96"/>
        <end position="118"/>
    </location>
</feature>
<evidence type="ECO:0000256" key="6">
    <source>
        <dbReference type="ARBA" id="ARBA00022741"/>
    </source>
</evidence>
<sequence length="602" mass="66105">MRIHTDYLTSRRWLLFVLTGVGFIATVIVSRFGLIDQYVELVAMYVGINIILALSLNLVNGYMGEFSVGHAGFMAVGAYGASILSVKVFSSSAGVWVFPLAVITGGVMAALAAVVVAIPSFKTRGDYLAIVTLSFNMIVKSVLENIDAVGGPRGFLGMEKLTTLPWTFAWTVVSVWAIRNFVYSNIGRGVLSIREDETAGAAMGVDTRKVKLHAFVVSSFFAGVAGGLYAHLLQFISPRTFDIIKSTEILIMVYLGGVGSIAGSITGAVIYTVLIEVLRVLGQWRMVIMPLLLVLLMIFRPKGIFGFMEFRWFEPVARKKKDEAVVPYRAAAREQAREQAGELLAINGLTHYFGGLCALSDFNLRLNSGQIMGIIGPNGSGKTTLFNLISGYYRPTQGSVLFNGAEITRMRPNEINSCGIARTFQNIRLFNNLTVTDNVKVGMFNSVNYNAADAMLRTRRFNDCEGKEVSECVRMLLELFALDKYASEAAKNLPYGLKRRLEIVRALATRPQLLLLDEPAAGMNPSETGALMELVHRIRDEFELTIMVIEHHMSFIMGLCQRIQVLDFGVTIAAGAPDEIKSDKKVIEAYLGSSGVSTRRDK</sequence>
<feature type="transmembrane region" description="Helical" evidence="11">
    <location>
        <begin position="212"/>
        <end position="231"/>
    </location>
</feature>
<dbReference type="InterPro" id="IPR043428">
    <property type="entry name" value="LivM-like"/>
</dbReference>
<feature type="transmembrane region" description="Helical" evidence="11">
    <location>
        <begin position="12"/>
        <end position="35"/>
    </location>
</feature>
<evidence type="ECO:0000256" key="3">
    <source>
        <dbReference type="ARBA" id="ARBA00022448"/>
    </source>
</evidence>
<feature type="transmembrane region" description="Helical" evidence="11">
    <location>
        <begin position="163"/>
        <end position="182"/>
    </location>
</feature>
<evidence type="ECO:0000256" key="7">
    <source>
        <dbReference type="ARBA" id="ARBA00022840"/>
    </source>
</evidence>
<comment type="subcellular location">
    <subcellularLocation>
        <location evidence="1">Cell membrane</location>
        <topology evidence="1">Multi-pass membrane protein</topology>
    </subcellularLocation>
</comment>
<gene>
    <name evidence="13" type="ORF">ASN18_2477</name>
</gene>
<keyword evidence="3" id="KW-0813">Transport</keyword>
<evidence type="ECO:0000256" key="9">
    <source>
        <dbReference type="ARBA" id="ARBA00022989"/>
    </source>
</evidence>
<dbReference type="InterPro" id="IPR032823">
    <property type="entry name" value="BCA_ABC_TP_C"/>
</dbReference>
<keyword evidence="7" id="KW-0067">ATP-binding</keyword>
<comment type="caution">
    <text evidence="13">The sequence shown here is derived from an EMBL/GenBank/DDBJ whole genome shotgun (WGS) entry which is preliminary data.</text>
</comment>
<evidence type="ECO:0000259" key="12">
    <source>
        <dbReference type="PROSITE" id="PS50893"/>
    </source>
</evidence>
<dbReference type="Pfam" id="PF12399">
    <property type="entry name" value="BCA_ABC_TP_C"/>
    <property type="match status" value="1"/>
</dbReference>
<dbReference type="EMBL" id="LNQR01000088">
    <property type="protein sequence ID" value="KWT82505.1"/>
    <property type="molecule type" value="Genomic_DNA"/>
</dbReference>
<feature type="transmembrane region" description="Helical" evidence="11">
    <location>
        <begin position="251"/>
        <end position="274"/>
    </location>
</feature>
<organism evidence="13 14">
    <name type="scientific">Candidatus Magnetominusculus xianensis</name>
    <dbReference type="NCBI Taxonomy" id="1748249"/>
    <lineage>
        <taxon>Bacteria</taxon>
        <taxon>Pseudomonadati</taxon>
        <taxon>Nitrospirota</taxon>
        <taxon>Nitrospiria</taxon>
        <taxon>Nitrospirales</taxon>
        <taxon>Nitrospiraceae</taxon>
        <taxon>Candidatus Magnetominusculus</taxon>
    </lineage>
</organism>
<evidence type="ECO:0000256" key="5">
    <source>
        <dbReference type="ARBA" id="ARBA00022692"/>
    </source>
</evidence>
<keyword evidence="9 11" id="KW-1133">Transmembrane helix</keyword>
<keyword evidence="13" id="KW-0378">Hydrolase</keyword>
<dbReference type="InterPro" id="IPR003593">
    <property type="entry name" value="AAA+_ATPase"/>
</dbReference>
<dbReference type="InterPro" id="IPR001851">
    <property type="entry name" value="ABC_transp_permease"/>
</dbReference>
<protein>
    <submittedName>
        <fullName evidence="13">Branched-chain amino acid ABC transporter</fullName>
        <ecNumber evidence="13">3.6.3.-</ecNumber>
    </submittedName>
</protein>
<evidence type="ECO:0000256" key="11">
    <source>
        <dbReference type="SAM" id="Phobius"/>
    </source>
</evidence>
<keyword evidence="4" id="KW-1003">Cell membrane</keyword>
<feature type="transmembrane region" description="Helical" evidence="11">
    <location>
        <begin position="71"/>
        <end position="90"/>
    </location>
</feature>
<reference evidence="13 14" key="1">
    <citation type="submission" date="2015-11" db="EMBL/GenBank/DDBJ databases">
        <authorList>
            <person name="Lin W."/>
        </authorList>
    </citation>
    <scope>NUCLEOTIDE SEQUENCE [LARGE SCALE GENOMIC DNA]</scope>
    <source>
        <strain evidence="13 14">HCH-1</strain>
    </source>
</reference>
<dbReference type="CDD" id="cd06581">
    <property type="entry name" value="TM_PBP1_LivM_like"/>
    <property type="match status" value="1"/>
</dbReference>
<dbReference type="RefSeq" id="WP_085053073.1">
    <property type="nucleotide sequence ID" value="NZ_LNQR01000088.1"/>
</dbReference>
<dbReference type="PANTHER" id="PTHR43820">
    <property type="entry name" value="HIGH-AFFINITY BRANCHED-CHAIN AMINO ACID TRANSPORT ATP-BINDING PROTEIN LIVF"/>
    <property type="match status" value="1"/>
</dbReference>
<evidence type="ECO:0000256" key="10">
    <source>
        <dbReference type="ARBA" id="ARBA00023136"/>
    </source>
</evidence>
<evidence type="ECO:0000313" key="14">
    <source>
        <dbReference type="Proteomes" id="UP000060487"/>
    </source>
</evidence>
<evidence type="ECO:0000313" key="13">
    <source>
        <dbReference type="EMBL" id="KWT82505.1"/>
    </source>
</evidence>
<dbReference type="Gene3D" id="3.40.50.300">
    <property type="entry name" value="P-loop containing nucleotide triphosphate hydrolases"/>
    <property type="match status" value="1"/>
</dbReference>
<name>A0ABR5SEG8_9BACT</name>
<evidence type="ECO:0000256" key="4">
    <source>
        <dbReference type="ARBA" id="ARBA00022475"/>
    </source>
</evidence>
<feature type="domain" description="ABC transporter" evidence="12">
    <location>
        <begin position="344"/>
        <end position="593"/>
    </location>
</feature>